<sequence>MIPAPDLRAQGLIDAVALLIGQRLDPPEAALAQAFLRQTLEGHPIEDLGGYDAERVFGQIVSLWTFVRQRPPGQALVRAFSPTLEEHGWHCDQAVIELALDDMPFLVDSVRAELARLNLGVRLVLHPVLRVARDGHGVVEALGDDAADAHPESIMHLHVLARADPERLAAAEEGVRAVLAQVQAAVHDWALMRARCLALASDAPTPAEAAFLTWLAANHFTFLGVHRHALAPDAESPSDEAGLLGIARLAADNPENGLGFSIDDGPSLLLTKGLTPARIHRPVPMDVVVVRRDAAVWVFLGLFTADVYTDSPRGIPVVNDKIAAAITATGRRPGTHDGRKLLAILETLPREELFQADIETLAAIALGVLRLQEQPRPALFLRPDPFGRFVSCLVFLPRDRHDTALRREVQGILEQALDGTALSFSTQVSDAPLARFHLTVRVRPGARPLPDARAIEARIADAARAWPDALAEALVSAHGEERGLARAARFADAFPAGYRERFGAQQAVADIARIEAALDPAGPGFAMALYRALEDAPHEVRFKIVRPGQPLPLSDIVPLLENLGLRVIGEMPFDVRLNGGGGGGDRVWLHDVMLSQPQGRPLDVGQVRGPFQDCFARLLKGEVENDRFNRLVTLAGLTWREVVILRAYARFLRQTTFPFGLATLADALAAHPALARALIDLFRVRFDPERADDRDGAQKAARAEIENALDAVDNPDEDRVLRTILTTMLATVRTNAWQVDDAGEPGPVLALKFDSAALDHLPEPRPWREIFVYSPRVEAVHLRGGPVARGGIRWSDRREDFRTEILGLMKAQRVKNAVIVPVGAKGGFVVRRPPAEGGRDAQQAEGVACYSLFIRALLDLTDTLNGAEVVPPPRVVRHDGDDPYLVVAADKGTATFSDIANRLALEAGFWLGDAFASGGSNGYDHKAMGITARGAWVAVRRHFREAGHDIQTTPTTVIGVGDMSGDVFGNGMLLSRQLKLIGAFNHLHVFVDPDPDPEQSWAERERLFRLPRSSWGDYNPKFLSPGGAVFSRHAKRLDPSPEIRARFELPPGPISPEALIRALLGASVDLLWFGGIGTFIKAHDEPNALVGDRANDAVRLNGRSIRAKVVGEGANLGITQRGRIELALAGVRLNTDAIDNAAGVDCSDHEVNIKILLGSLVAAGEMTDRQRNTLLAEMTDEVGALVLRHNVLQTQAISLTIAGGPEDLDAQVRLMRALERAGRLDRALESLPDDEAVQKRLAEGRGLTRPEGAVLLSYAKIWLFDQLMASDLPDDPFLEGEAIRYFPEVLGRRFPDAVRGHPLRREIISTVATNSLLNRAGGIFVSQMTDRTGHDPVDVTRAYLVSRDGYDARALWDAIEALDGQVPAAVQLDMLRAVNRLLAHGTVWLLRHAEWPLDLAGAGAALDHTVGVLRDGLPALLPSETLAPLIQRAGALEAQGVPSALAFDIAALDVLAAANDIARVARVRALAVEPVARLYFAVGMAFDIEWLRARARDLDRGSPWTRLAVAASIEDLEVQQRLLTQGVLECAGSADDPEAALACWRGRHARLVERTGQVLQDLRAAASVDLAMLTVAARQIRALSGG</sequence>
<accession>A0A512H3Q2</accession>
<evidence type="ECO:0000259" key="3">
    <source>
        <dbReference type="Pfam" id="PF21074"/>
    </source>
</evidence>
<dbReference type="SUPFAM" id="SSF53223">
    <property type="entry name" value="Aminoacid dehydrogenase-like, N-terminal domain"/>
    <property type="match status" value="1"/>
</dbReference>
<dbReference type="Pfam" id="PF21074">
    <property type="entry name" value="GDH_C"/>
    <property type="match status" value="1"/>
</dbReference>
<dbReference type="PANTHER" id="PTHR43403">
    <property type="entry name" value="NAD-SPECIFIC GLUTAMATE DEHYDROGENASE"/>
    <property type="match status" value="1"/>
</dbReference>
<dbReference type="PIRSF" id="PIRSF036761">
    <property type="entry name" value="GDH_Mll4104"/>
    <property type="match status" value="1"/>
</dbReference>
<dbReference type="InterPro" id="IPR049056">
    <property type="entry name" value="NAD_Glu_DH_HM3"/>
</dbReference>
<dbReference type="RefSeq" id="WP_147162150.1">
    <property type="nucleotide sequence ID" value="NZ_BJZO01000003.1"/>
</dbReference>
<reference evidence="7 8" key="1">
    <citation type="submission" date="2019-07" db="EMBL/GenBank/DDBJ databases">
        <title>Whole genome shotgun sequence of Rhodospirillum oryzae NBRC 107573.</title>
        <authorList>
            <person name="Hosoyama A."/>
            <person name="Uohara A."/>
            <person name="Ohji S."/>
            <person name="Ichikawa N."/>
        </authorList>
    </citation>
    <scope>NUCLEOTIDE SEQUENCE [LARGE SCALE GENOMIC DNA]</scope>
    <source>
        <strain evidence="7 8">NBRC 107573</strain>
    </source>
</reference>
<dbReference type="Pfam" id="PF21077">
    <property type="entry name" value="GDH_ACT3"/>
    <property type="match status" value="1"/>
</dbReference>
<feature type="domain" description="NAD-glutamate dehydrogenase N-terminal ACT1" evidence="4">
    <location>
        <begin position="35"/>
        <end position="173"/>
    </location>
</feature>
<evidence type="ECO:0000259" key="5">
    <source>
        <dbReference type="Pfam" id="PF21076"/>
    </source>
</evidence>
<dbReference type="EMBL" id="BJZO01000003">
    <property type="protein sequence ID" value="GEO80085.1"/>
    <property type="molecule type" value="Genomic_DNA"/>
</dbReference>
<feature type="domain" description="NAD-glutamate dehydrogenase ACT2" evidence="5">
    <location>
        <begin position="379"/>
        <end position="466"/>
    </location>
</feature>
<protein>
    <submittedName>
        <fullName evidence="7">Glutamate dehydrogenase</fullName>
    </submittedName>
</protein>
<evidence type="ECO:0000259" key="2">
    <source>
        <dbReference type="Pfam" id="PF05088"/>
    </source>
</evidence>
<dbReference type="InterPro" id="IPR049058">
    <property type="entry name" value="NAD_Glu_DH_HM2"/>
</dbReference>
<dbReference type="Proteomes" id="UP000321567">
    <property type="component" value="Unassembled WGS sequence"/>
</dbReference>
<feature type="domain" description="NAD-glutamate dehydrogenase ACT3" evidence="6">
    <location>
        <begin position="525"/>
        <end position="605"/>
    </location>
</feature>
<dbReference type="OrthoDB" id="9758052at2"/>
<evidence type="ECO:0000259" key="6">
    <source>
        <dbReference type="Pfam" id="PF21077"/>
    </source>
</evidence>
<dbReference type="InterPro" id="IPR024727">
    <property type="entry name" value="NAD_Glu_DH_N_ACT1"/>
</dbReference>
<dbReference type="Pfam" id="PF05088">
    <property type="entry name" value="Bac_GDH_CD"/>
    <property type="match status" value="1"/>
</dbReference>
<keyword evidence="1" id="KW-0560">Oxidoreductase</keyword>
<evidence type="ECO:0000313" key="8">
    <source>
        <dbReference type="Proteomes" id="UP000321567"/>
    </source>
</evidence>
<evidence type="ECO:0000313" key="7">
    <source>
        <dbReference type="EMBL" id="GEO80085.1"/>
    </source>
</evidence>
<dbReference type="Pfam" id="PF21075">
    <property type="entry name" value="GDH_ACT1"/>
    <property type="match status" value="1"/>
</dbReference>
<dbReference type="Pfam" id="PF21078">
    <property type="entry name" value="GDH_HM3"/>
    <property type="match status" value="1"/>
</dbReference>
<organism evidence="7 8">
    <name type="scientific">Pararhodospirillum oryzae</name>
    <dbReference type="NCBI Taxonomy" id="478448"/>
    <lineage>
        <taxon>Bacteria</taxon>
        <taxon>Pseudomonadati</taxon>
        <taxon>Pseudomonadota</taxon>
        <taxon>Alphaproteobacteria</taxon>
        <taxon>Rhodospirillales</taxon>
        <taxon>Rhodospirillaceae</taxon>
        <taxon>Pararhodospirillum</taxon>
    </lineage>
</organism>
<evidence type="ECO:0000259" key="4">
    <source>
        <dbReference type="Pfam" id="PF21075"/>
    </source>
</evidence>
<feature type="domain" description="NAD-glutamate dehydrogenase catalytic" evidence="2">
    <location>
        <begin position="704"/>
        <end position="1199"/>
    </location>
</feature>
<proteinExistence type="predicted"/>
<dbReference type="GO" id="GO:0006538">
    <property type="term" value="P:L-glutamate catabolic process"/>
    <property type="evidence" value="ECO:0007669"/>
    <property type="project" value="InterPro"/>
</dbReference>
<dbReference type="InterPro" id="IPR007780">
    <property type="entry name" value="NAD_Glu_DH_bac"/>
</dbReference>
<dbReference type="InterPro" id="IPR049059">
    <property type="entry name" value="NAD_Glu_DH_HM1"/>
</dbReference>
<dbReference type="InterPro" id="IPR046346">
    <property type="entry name" value="Aminoacid_DH-like_N_sf"/>
</dbReference>
<dbReference type="InterPro" id="IPR049064">
    <property type="entry name" value="NAD_Glu_DH_ACT3"/>
</dbReference>
<dbReference type="SUPFAM" id="SSF51735">
    <property type="entry name" value="NAD(P)-binding Rossmann-fold domains"/>
    <property type="match status" value="1"/>
</dbReference>
<dbReference type="InterPro" id="IPR028971">
    <property type="entry name" value="NAD-GDH_cat"/>
</dbReference>
<gene>
    <name evidence="7" type="ORF">ROR02_02160</name>
</gene>
<dbReference type="InterPro" id="IPR036291">
    <property type="entry name" value="NAD(P)-bd_dom_sf"/>
</dbReference>
<dbReference type="InterPro" id="IPR048381">
    <property type="entry name" value="GDH_C"/>
</dbReference>
<dbReference type="Pfam" id="PF21076">
    <property type="entry name" value="GDH_ACT2"/>
    <property type="match status" value="1"/>
</dbReference>
<keyword evidence="8" id="KW-1185">Reference proteome</keyword>
<dbReference type="Pfam" id="PF21079">
    <property type="entry name" value="GDH_HM2"/>
    <property type="match status" value="1"/>
</dbReference>
<feature type="domain" description="NAD-specific glutamate dehydrogenase C-terminal" evidence="3">
    <location>
        <begin position="1244"/>
        <end position="1581"/>
    </location>
</feature>
<dbReference type="GO" id="GO:0004069">
    <property type="term" value="F:L-aspartate:2-oxoglutarate aminotransferase activity"/>
    <property type="evidence" value="ECO:0007669"/>
    <property type="project" value="InterPro"/>
</dbReference>
<dbReference type="GO" id="GO:0004352">
    <property type="term" value="F:glutamate dehydrogenase (NAD+) activity"/>
    <property type="evidence" value="ECO:0007669"/>
    <property type="project" value="InterPro"/>
</dbReference>
<dbReference type="PANTHER" id="PTHR43403:SF1">
    <property type="entry name" value="NAD-SPECIFIC GLUTAMATE DEHYDROGENASE"/>
    <property type="match status" value="1"/>
</dbReference>
<dbReference type="InterPro" id="IPR049062">
    <property type="entry name" value="NAD_Glu_DH_ACT2"/>
</dbReference>
<dbReference type="Gene3D" id="3.40.50.720">
    <property type="entry name" value="NAD(P)-binding Rossmann-like Domain"/>
    <property type="match status" value="1"/>
</dbReference>
<evidence type="ECO:0000256" key="1">
    <source>
        <dbReference type="ARBA" id="ARBA00023002"/>
    </source>
</evidence>
<dbReference type="Pfam" id="PF21073">
    <property type="entry name" value="GDH_HM1"/>
    <property type="match status" value="1"/>
</dbReference>
<comment type="caution">
    <text evidence="7">The sequence shown here is derived from an EMBL/GenBank/DDBJ whole genome shotgun (WGS) entry which is preliminary data.</text>
</comment>
<name>A0A512H3Q2_9PROT</name>